<comment type="caution">
    <text evidence="11">The sequence shown here is derived from an EMBL/GenBank/DDBJ whole genome shotgun (WGS) entry which is preliminary data.</text>
</comment>
<dbReference type="PROSITE" id="PS51105">
    <property type="entry name" value="PTS_EIIC_TYPE_3"/>
    <property type="match status" value="1"/>
</dbReference>
<organism evidence="11 12">
    <name type="scientific">Anaerobacillus alkalilacustris</name>
    <dbReference type="NCBI Taxonomy" id="393763"/>
    <lineage>
        <taxon>Bacteria</taxon>
        <taxon>Bacillati</taxon>
        <taxon>Bacillota</taxon>
        <taxon>Bacilli</taxon>
        <taxon>Bacillales</taxon>
        <taxon>Bacillaceae</taxon>
        <taxon>Anaerobacillus</taxon>
    </lineage>
</organism>
<evidence type="ECO:0000256" key="5">
    <source>
        <dbReference type="ARBA" id="ARBA00022692"/>
    </source>
</evidence>
<dbReference type="GO" id="GO:0005886">
    <property type="term" value="C:plasma membrane"/>
    <property type="evidence" value="ECO:0007669"/>
    <property type="project" value="UniProtKB-SubCell"/>
</dbReference>
<dbReference type="PANTHER" id="PTHR33989:SF11">
    <property type="entry name" value="LICHENAN PERMEASE IIC COMPONENT"/>
    <property type="match status" value="1"/>
</dbReference>
<evidence type="ECO:0000256" key="4">
    <source>
        <dbReference type="ARBA" id="ARBA00022597"/>
    </source>
</evidence>
<feature type="transmembrane region" description="Helical" evidence="9">
    <location>
        <begin position="349"/>
        <end position="373"/>
    </location>
</feature>
<keyword evidence="3 8" id="KW-1003">Cell membrane</keyword>
<dbReference type="OrthoDB" id="1641940at2"/>
<evidence type="ECO:0000256" key="2">
    <source>
        <dbReference type="ARBA" id="ARBA00022448"/>
    </source>
</evidence>
<dbReference type="EMBL" id="MLQR01000004">
    <property type="protein sequence ID" value="OIJ16637.1"/>
    <property type="molecule type" value="Genomic_DNA"/>
</dbReference>
<feature type="transmembrane region" description="Helical" evidence="9">
    <location>
        <begin position="238"/>
        <end position="267"/>
    </location>
</feature>
<dbReference type="RefSeq" id="WP_071308621.1">
    <property type="nucleotide sequence ID" value="NZ_MLQR01000004.1"/>
</dbReference>
<comment type="subcellular location">
    <subcellularLocation>
        <location evidence="1">Cell membrane</location>
        <topology evidence="1">Multi-pass membrane protein</topology>
    </subcellularLocation>
</comment>
<dbReference type="GO" id="GO:1901264">
    <property type="term" value="P:carbohydrate derivative transport"/>
    <property type="evidence" value="ECO:0007669"/>
    <property type="project" value="TreeGrafter"/>
</dbReference>
<evidence type="ECO:0000256" key="8">
    <source>
        <dbReference type="PIRNR" id="PIRNR006351"/>
    </source>
</evidence>
<keyword evidence="12" id="KW-1185">Reference proteome</keyword>
<name>A0A1S2LY66_9BACI</name>
<feature type="transmembrane region" description="Helical" evidence="9">
    <location>
        <begin position="142"/>
        <end position="166"/>
    </location>
</feature>
<feature type="transmembrane region" description="Helical" evidence="9">
    <location>
        <begin position="32"/>
        <end position="53"/>
    </location>
</feature>
<comment type="function">
    <text evidence="8">The phosphoenolpyruvate-dependent sugar phosphotransferase system (PTS), a major carbohydrate active -transport system, catalyzes the phosphorylation of incoming sugar substrates concomitant with their translocation across the cell membrane.</text>
</comment>
<dbReference type="InterPro" id="IPR003352">
    <property type="entry name" value="PTS_EIIC"/>
</dbReference>
<dbReference type="PIRSF" id="PIRSF006351">
    <property type="entry name" value="PTS_EIIC-Cellobiose"/>
    <property type="match status" value="1"/>
</dbReference>
<dbReference type="InterPro" id="IPR004501">
    <property type="entry name" value="PTS_EIIC_3"/>
</dbReference>
<keyword evidence="6 9" id="KW-1133">Transmembrane helix</keyword>
<evidence type="ECO:0000256" key="7">
    <source>
        <dbReference type="ARBA" id="ARBA00023136"/>
    </source>
</evidence>
<dbReference type="AlphaFoldDB" id="A0A1S2LY66"/>
<gene>
    <name evidence="11" type="ORF">BKP37_05230</name>
</gene>
<dbReference type="NCBIfam" id="TIGR00410">
    <property type="entry name" value="lacE"/>
    <property type="match status" value="1"/>
</dbReference>
<protein>
    <recommendedName>
        <fullName evidence="8">Permease IIC component</fullName>
    </recommendedName>
</protein>
<dbReference type="GO" id="GO:0008982">
    <property type="term" value="F:protein-N(PI)-phosphohistidine-sugar phosphotransferase activity"/>
    <property type="evidence" value="ECO:0007669"/>
    <property type="project" value="UniProtKB-UniRule"/>
</dbReference>
<feature type="transmembrane region" description="Helical" evidence="9">
    <location>
        <begin position="73"/>
        <end position="96"/>
    </location>
</feature>
<feature type="transmembrane region" description="Helical" evidence="9">
    <location>
        <begin position="103"/>
        <end position="122"/>
    </location>
</feature>
<accession>A0A1S2LY66</accession>
<sequence length="444" mass="47638">MSKVNTFLENKVMPVAGKVAGQRHLNALRDGIILTMPLIIVGSLFLILAFLPIPGYADFMAGVFGDQWMSKLLYPVGVTFDIMALIACFGIAYRLAERYGIDALSSGAIAISSFLLATPFQISFTPEGAAEAVQVGGGIPLALMGSQGLFVGMLIAIFSTEIYRYIVSKDIVIKMPDGVPPAVAKSFVALIPGFVVISSIWILRIFVEMISFGSIHALVTQIVGAPLTLVGGSLIGNLFVVFFAMLLWSVGLHGMNIVSGVMAPIWMGAMDENRIAFQAGEELPNIFTTQFIEMMNVGGSGATFALVIMMLLWARSQQIKQLGRLAAGPGAFNINEPIIFGMPIVMNPLLIIPFIITPLVTVIVTYFAMSLGIVAKPAGIAVPWTTPPILHGYLITGGNISGAIMQAVNILIAFAIWFPFFKIFDKQKVREEGGVSTPDEKKVG</sequence>
<dbReference type="Proteomes" id="UP000179524">
    <property type="component" value="Unassembled WGS sequence"/>
</dbReference>
<dbReference type="InterPro" id="IPR051088">
    <property type="entry name" value="PTS_Sugar-EIIC/EIIB"/>
</dbReference>
<proteinExistence type="predicted"/>
<evidence type="ECO:0000313" key="12">
    <source>
        <dbReference type="Proteomes" id="UP000179524"/>
    </source>
</evidence>
<keyword evidence="4 8" id="KW-0762">Sugar transport</keyword>
<dbReference type="Pfam" id="PF02378">
    <property type="entry name" value="PTS_EIIC"/>
    <property type="match status" value="1"/>
</dbReference>
<dbReference type="NCBIfam" id="TIGR00359">
    <property type="entry name" value="cello_pts_IIC"/>
    <property type="match status" value="1"/>
</dbReference>
<evidence type="ECO:0000256" key="1">
    <source>
        <dbReference type="ARBA" id="ARBA00004651"/>
    </source>
</evidence>
<feature type="transmembrane region" description="Helical" evidence="9">
    <location>
        <begin position="393"/>
        <end position="420"/>
    </location>
</feature>
<feature type="transmembrane region" description="Helical" evidence="9">
    <location>
        <begin position="187"/>
        <end position="207"/>
    </location>
</feature>
<keyword evidence="5 9" id="KW-0812">Transmembrane</keyword>
<evidence type="ECO:0000259" key="10">
    <source>
        <dbReference type="PROSITE" id="PS51105"/>
    </source>
</evidence>
<dbReference type="InterPro" id="IPR004796">
    <property type="entry name" value="PTS_IIC_cello"/>
</dbReference>
<evidence type="ECO:0000256" key="3">
    <source>
        <dbReference type="ARBA" id="ARBA00022475"/>
    </source>
</evidence>
<keyword evidence="2 8" id="KW-0813">Transport</keyword>
<evidence type="ECO:0000256" key="6">
    <source>
        <dbReference type="ARBA" id="ARBA00022989"/>
    </source>
</evidence>
<dbReference type="PANTHER" id="PTHR33989">
    <property type="match status" value="1"/>
</dbReference>
<feature type="transmembrane region" description="Helical" evidence="9">
    <location>
        <begin position="294"/>
        <end position="314"/>
    </location>
</feature>
<reference evidence="11 12" key="1">
    <citation type="submission" date="2016-10" db="EMBL/GenBank/DDBJ databases">
        <title>Draft genome sequences of four alkaliphilic bacteria belonging to the Anaerobacillus genus.</title>
        <authorList>
            <person name="Bassil N.M."/>
            <person name="Lloyd J.R."/>
        </authorList>
    </citation>
    <scope>NUCLEOTIDE SEQUENCE [LARGE SCALE GENOMIC DNA]</scope>
    <source>
        <strain evidence="11 12">DSM 18345</strain>
    </source>
</reference>
<dbReference type="GO" id="GO:0009401">
    <property type="term" value="P:phosphoenolpyruvate-dependent sugar phosphotransferase system"/>
    <property type="evidence" value="ECO:0007669"/>
    <property type="project" value="InterPro"/>
</dbReference>
<evidence type="ECO:0000256" key="9">
    <source>
        <dbReference type="SAM" id="Phobius"/>
    </source>
</evidence>
<feature type="domain" description="PTS EIIC type-3" evidence="10">
    <location>
        <begin position="8"/>
        <end position="420"/>
    </location>
</feature>
<keyword evidence="7 8" id="KW-0472">Membrane</keyword>
<evidence type="ECO:0000313" key="11">
    <source>
        <dbReference type="EMBL" id="OIJ16637.1"/>
    </source>
</evidence>